<reference evidence="1" key="1">
    <citation type="submission" date="2023-07" db="EMBL/GenBank/DDBJ databases">
        <authorList>
            <consortium name="AG Swart"/>
            <person name="Singh M."/>
            <person name="Singh A."/>
            <person name="Seah K."/>
            <person name="Emmerich C."/>
        </authorList>
    </citation>
    <scope>NUCLEOTIDE SEQUENCE</scope>
    <source>
        <strain evidence="1">DP1</strain>
    </source>
</reference>
<organism evidence="1 2">
    <name type="scientific">Euplotes crassus</name>
    <dbReference type="NCBI Taxonomy" id="5936"/>
    <lineage>
        <taxon>Eukaryota</taxon>
        <taxon>Sar</taxon>
        <taxon>Alveolata</taxon>
        <taxon>Ciliophora</taxon>
        <taxon>Intramacronucleata</taxon>
        <taxon>Spirotrichea</taxon>
        <taxon>Hypotrichia</taxon>
        <taxon>Euplotida</taxon>
        <taxon>Euplotidae</taxon>
        <taxon>Moneuplotes</taxon>
    </lineage>
</organism>
<comment type="caution">
    <text evidence="1">The sequence shown here is derived from an EMBL/GenBank/DDBJ whole genome shotgun (WGS) entry which is preliminary data.</text>
</comment>
<name>A0AAD1XEX3_EUPCR</name>
<gene>
    <name evidence="1" type="ORF">ECRASSUSDP1_LOCUS10068</name>
</gene>
<evidence type="ECO:0000313" key="2">
    <source>
        <dbReference type="Proteomes" id="UP001295684"/>
    </source>
</evidence>
<accession>A0AAD1XEX3</accession>
<dbReference type="Proteomes" id="UP001295684">
    <property type="component" value="Unassembled WGS sequence"/>
</dbReference>
<proteinExistence type="predicted"/>
<dbReference type="AlphaFoldDB" id="A0AAD1XEX3"/>
<protein>
    <submittedName>
        <fullName evidence="1">Uncharacterized protein</fullName>
    </submittedName>
</protein>
<keyword evidence="2" id="KW-1185">Reference proteome</keyword>
<dbReference type="EMBL" id="CAMPGE010009914">
    <property type="protein sequence ID" value="CAI2368772.1"/>
    <property type="molecule type" value="Genomic_DNA"/>
</dbReference>
<evidence type="ECO:0000313" key="1">
    <source>
        <dbReference type="EMBL" id="CAI2368772.1"/>
    </source>
</evidence>
<sequence>MPKISHEKGRNKDGKKVARIVPIDSVITTNLIDNSLIIKKCSTFLEERSQESKRIMTKDFRTVRRIGKIDKINERARRVLTKCERSIKRFDTTMQKAKVIEKATPQEFSRKICKINIARALRKKNLMYNSFDS</sequence>